<name>A0A183V0T7_TOXCA</name>
<evidence type="ECO:0000256" key="2">
    <source>
        <dbReference type="SAM" id="SignalP"/>
    </source>
</evidence>
<protein>
    <submittedName>
        <fullName evidence="5">C-type lectin domain-containing protein</fullName>
    </submittedName>
</protein>
<accession>A0A183V0T7</accession>
<dbReference type="InterPro" id="IPR016187">
    <property type="entry name" value="CTDL_fold"/>
</dbReference>
<evidence type="ECO:0000256" key="1">
    <source>
        <dbReference type="SAM" id="Coils"/>
    </source>
</evidence>
<feature type="signal peptide" evidence="2">
    <location>
        <begin position="1"/>
        <end position="20"/>
    </location>
</feature>
<feature type="chain" id="PRO_5044553523" evidence="2">
    <location>
        <begin position="21"/>
        <end position="238"/>
    </location>
</feature>
<dbReference type="WBParaSite" id="TCNE_0001435701-mRNA-1">
    <property type="protein sequence ID" value="TCNE_0001435701-mRNA-1"/>
    <property type="gene ID" value="TCNE_0001435701"/>
</dbReference>
<dbReference type="Gene3D" id="3.10.100.10">
    <property type="entry name" value="Mannose-Binding Protein A, subunit A"/>
    <property type="match status" value="1"/>
</dbReference>
<keyword evidence="4" id="KW-1185">Reference proteome</keyword>
<reference evidence="5" key="1">
    <citation type="submission" date="2016-06" db="UniProtKB">
        <authorList>
            <consortium name="WormBaseParasite"/>
        </authorList>
    </citation>
    <scope>IDENTIFICATION</scope>
</reference>
<sequence>MTKALLFVAFLLCRSVSVAPDSVKIGGVSCTLAVQYVTEDLGDLLNGADDVDLRSEEFLEKLRQIKNEAKEAVAQCAGAIKKDCTIQPNSPHHLFHAVRHEHGAILYTLLSVSSKLIGRSTYYMRRNMCNALCPGTHVVNIHHPSEIETLQQIFKQYNAQVPPADPELRQYNVGFWFQPDGASKWDDGTAYNQEIWPGFPESMPELTEYSCVNLDLETGRLFSLRCGHLEVKEILFSS</sequence>
<dbReference type="Proteomes" id="UP000050794">
    <property type="component" value="Unassembled WGS sequence"/>
</dbReference>
<evidence type="ECO:0000313" key="5">
    <source>
        <dbReference type="WBParaSite" id="TCNE_0001435701-mRNA-1"/>
    </source>
</evidence>
<dbReference type="InterPro" id="IPR016186">
    <property type="entry name" value="C-type_lectin-like/link_sf"/>
</dbReference>
<feature type="coiled-coil region" evidence="1">
    <location>
        <begin position="48"/>
        <end position="82"/>
    </location>
</feature>
<dbReference type="AlphaFoldDB" id="A0A183V0T7"/>
<reference evidence="3 4" key="2">
    <citation type="submission" date="2018-11" db="EMBL/GenBank/DDBJ databases">
        <authorList>
            <consortium name="Pathogen Informatics"/>
        </authorList>
    </citation>
    <scope>NUCLEOTIDE SEQUENCE [LARGE SCALE GENOMIC DNA]</scope>
</reference>
<dbReference type="SUPFAM" id="SSF56436">
    <property type="entry name" value="C-type lectin-like"/>
    <property type="match status" value="1"/>
</dbReference>
<evidence type="ECO:0000313" key="3">
    <source>
        <dbReference type="EMBL" id="VDM45678.1"/>
    </source>
</evidence>
<proteinExistence type="predicted"/>
<evidence type="ECO:0000313" key="4">
    <source>
        <dbReference type="Proteomes" id="UP000050794"/>
    </source>
</evidence>
<organism evidence="4 5">
    <name type="scientific">Toxocara canis</name>
    <name type="common">Canine roundworm</name>
    <dbReference type="NCBI Taxonomy" id="6265"/>
    <lineage>
        <taxon>Eukaryota</taxon>
        <taxon>Metazoa</taxon>
        <taxon>Ecdysozoa</taxon>
        <taxon>Nematoda</taxon>
        <taxon>Chromadorea</taxon>
        <taxon>Rhabditida</taxon>
        <taxon>Spirurina</taxon>
        <taxon>Ascaridomorpha</taxon>
        <taxon>Ascaridoidea</taxon>
        <taxon>Toxocaridae</taxon>
        <taxon>Toxocara</taxon>
    </lineage>
</organism>
<keyword evidence="2" id="KW-0732">Signal</keyword>
<dbReference type="EMBL" id="UYWY01022205">
    <property type="protein sequence ID" value="VDM45678.1"/>
    <property type="molecule type" value="Genomic_DNA"/>
</dbReference>
<gene>
    <name evidence="3" type="ORF">TCNE_LOCUS14357</name>
</gene>
<keyword evidence="1" id="KW-0175">Coiled coil</keyword>